<dbReference type="PANTHER" id="PTHR14187:SF5">
    <property type="entry name" value="HEAT SHOCK 70 KDA PROTEIN 12A"/>
    <property type="match status" value="1"/>
</dbReference>
<dbReference type="EMBL" id="CACVKT020001344">
    <property type="protein sequence ID" value="CAC5366785.1"/>
    <property type="molecule type" value="Genomic_DNA"/>
</dbReference>
<protein>
    <submittedName>
        <fullName evidence="1">Uncharacterized protein</fullName>
    </submittedName>
</protein>
<sequence length="165" mass="18729">MYHNVIFAGVDDTLLSLAYEPEAAAKYCRDIIIQKKADGKDYSMASLDLGEKFLVLDCGGGTVDITGYKIEEGNKLIELFPLSGGPRGGTEVDKQFQILIVEINGEDVWRKFEKSSMHDSLKFMRRFEGRKKVFDENDEDKVKIQCPEISTIKKYFNSNICLRTV</sequence>
<accession>A0A6J8ADT9</accession>
<dbReference type="AlphaFoldDB" id="A0A6J8ADT9"/>
<dbReference type="OrthoDB" id="6157117at2759"/>
<proteinExistence type="predicted"/>
<reference evidence="1 2" key="1">
    <citation type="submission" date="2020-06" db="EMBL/GenBank/DDBJ databases">
        <authorList>
            <person name="Li R."/>
            <person name="Bekaert M."/>
        </authorList>
    </citation>
    <scope>NUCLEOTIDE SEQUENCE [LARGE SCALE GENOMIC DNA]</scope>
    <source>
        <strain evidence="2">wild</strain>
    </source>
</reference>
<dbReference type="InterPro" id="IPR043129">
    <property type="entry name" value="ATPase_NBD"/>
</dbReference>
<gene>
    <name evidence="1" type="ORF">MCOR_6930</name>
</gene>
<organism evidence="1 2">
    <name type="scientific">Mytilus coruscus</name>
    <name type="common">Sea mussel</name>
    <dbReference type="NCBI Taxonomy" id="42192"/>
    <lineage>
        <taxon>Eukaryota</taxon>
        <taxon>Metazoa</taxon>
        <taxon>Spiralia</taxon>
        <taxon>Lophotrochozoa</taxon>
        <taxon>Mollusca</taxon>
        <taxon>Bivalvia</taxon>
        <taxon>Autobranchia</taxon>
        <taxon>Pteriomorphia</taxon>
        <taxon>Mytilida</taxon>
        <taxon>Mytiloidea</taxon>
        <taxon>Mytilidae</taxon>
        <taxon>Mytilinae</taxon>
        <taxon>Mytilus</taxon>
    </lineage>
</organism>
<dbReference type="SUPFAM" id="SSF53067">
    <property type="entry name" value="Actin-like ATPase domain"/>
    <property type="match status" value="1"/>
</dbReference>
<evidence type="ECO:0000313" key="2">
    <source>
        <dbReference type="Proteomes" id="UP000507470"/>
    </source>
</evidence>
<keyword evidence="2" id="KW-1185">Reference proteome</keyword>
<dbReference type="PANTHER" id="PTHR14187">
    <property type="entry name" value="ALPHA KINASE/ELONGATION FACTOR 2 KINASE"/>
    <property type="match status" value="1"/>
</dbReference>
<name>A0A6J8ADT9_MYTCO</name>
<dbReference type="Proteomes" id="UP000507470">
    <property type="component" value="Unassembled WGS sequence"/>
</dbReference>
<evidence type="ECO:0000313" key="1">
    <source>
        <dbReference type="EMBL" id="CAC5366785.1"/>
    </source>
</evidence>